<evidence type="ECO:0000256" key="5">
    <source>
        <dbReference type="ARBA" id="ARBA00012550"/>
    </source>
</evidence>
<keyword evidence="16" id="KW-1185">Reference proteome</keyword>
<evidence type="ECO:0000256" key="11">
    <source>
        <dbReference type="ARBA" id="ARBA00030547"/>
    </source>
</evidence>
<dbReference type="InterPro" id="IPR044524">
    <property type="entry name" value="Isoase_HisA-like"/>
</dbReference>
<dbReference type="UniPathway" id="UPA00031">
    <property type="reaction ID" value="UER00009"/>
</dbReference>
<feature type="active site" description="Proton acceptor" evidence="12">
    <location>
        <position position="8"/>
    </location>
</feature>
<keyword evidence="7 12" id="KW-0963">Cytoplasm</keyword>
<comment type="pathway">
    <text evidence="3 12 14">Amino-acid biosynthesis; L-histidine biosynthesis; L-histidine from 5-phospho-alpha-D-ribose 1-diphosphate: step 4/9.</text>
</comment>
<dbReference type="FunFam" id="3.20.20.70:FF:000009">
    <property type="entry name" value="1-(5-phosphoribosyl)-5-[(5-phosphoribosylamino)methylideneamino] imidazole-4-carboxamide isomerase"/>
    <property type="match status" value="1"/>
</dbReference>
<evidence type="ECO:0000256" key="10">
    <source>
        <dbReference type="ARBA" id="ARBA00023235"/>
    </source>
</evidence>
<dbReference type="GO" id="GO:0000162">
    <property type="term" value="P:L-tryptophan biosynthetic process"/>
    <property type="evidence" value="ECO:0007669"/>
    <property type="project" value="TreeGrafter"/>
</dbReference>
<evidence type="ECO:0000313" key="16">
    <source>
        <dbReference type="Proteomes" id="UP000290567"/>
    </source>
</evidence>
<evidence type="ECO:0000256" key="3">
    <source>
        <dbReference type="ARBA" id="ARBA00005133"/>
    </source>
</evidence>
<comment type="similarity">
    <text evidence="4 12 13">Belongs to the HisA/HisF family.</text>
</comment>
<protein>
    <recommendedName>
        <fullName evidence="6 12">1-(5-phosphoribosyl)-5-[(5-phosphoribosylamino)methylideneamino] imidazole-4-carboxamide isomerase</fullName>
        <ecNumber evidence="5 12">5.3.1.16</ecNumber>
    </recommendedName>
    <alternativeName>
        <fullName evidence="11 12">Phosphoribosylformimino-5-aminoimidazole carboxamide ribotide isomerase</fullName>
    </alternativeName>
</protein>
<dbReference type="GO" id="GO:0005737">
    <property type="term" value="C:cytoplasm"/>
    <property type="evidence" value="ECO:0007669"/>
    <property type="project" value="UniProtKB-SubCell"/>
</dbReference>
<dbReference type="EC" id="5.3.1.16" evidence="5 12"/>
<dbReference type="SUPFAM" id="SSF51366">
    <property type="entry name" value="Ribulose-phoshate binding barrel"/>
    <property type="match status" value="1"/>
</dbReference>
<dbReference type="RefSeq" id="WP_146621947.1">
    <property type="nucleotide sequence ID" value="NZ_BJCC01000010.1"/>
</dbReference>
<dbReference type="OrthoDB" id="9807749at2"/>
<dbReference type="Gene3D" id="3.20.20.70">
    <property type="entry name" value="Aldolase class I"/>
    <property type="match status" value="1"/>
</dbReference>
<evidence type="ECO:0000313" key="15">
    <source>
        <dbReference type="EMBL" id="GCF93494.1"/>
    </source>
</evidence>
<reference evidence="16" key="1">
    <citation type="submission" date="2019-02" db="EMBL/GenBank/DDBJ databases">
        <title>Draft genome sequence of Enterococcus sp. Gos25-1.</title>
        <authorList>
            <person name="Tanaka N."/>
            <person name="Shiwa Y."/>
            <person name="Fujita N."/>
        </authorList>
    </citation>
    <scope>NUCLEOTIDE SEQUENCE [LARGE SCALE GENOMIC DNA]</scope>
    <source>
        <strain evidence="16">Gos25-1</strain>
    </source>
</reference>
<name>A0A4P5PAP4_9ENTE</name>
<keyword evidence="10 12" id="KW-0413">Isomerase</keyword>
<dbReference type="Pfam" id="PF00977">
    <property type="entry name" value="His_biosynth"/>
    <property type="match status" value="1"/>
</dbReference>
<dbReference type="CDD" id="cd04732">
    <property type="entry name" value="HisA"/>
    <property type="match status" value="1"/>
</dbReference>
<dbReference type="GO" id="GO:0000105">
    <property type="term" value="P:L-histidine biosynthetic process"/>
    <property type="evidence" value="ECO:0007669"/>
    <property type="project" value="UniProtKB-UniRule"/>
</dbReference>
<evidence type="ECO:0000256" key="6">
    <source>
        <dbReference type="ARBA" id="ARBA00018464"/>
    </source>
</evidence>
<evidence type="ECO:0000256" key="4">
    <source>
        <dbReference type="ARBA" id="ARBA00009667"/>
    </source>
</evidence>
<evidence type="ECO:0000256" key="2">
    <source>
        <dbReference type="ARBA" id="ARBA00004496"/>
    </source>
</evidence>
<dbReference type="HAMAP" id="MF_01014">
    <property type="entry name" value="HisA"/>
    <property type="match status" value="1"/>
</dbReference>
<dbReference type="AlphaFoldDB" id="A0A4P5PAP4"/>
<evidence type="ECO:0000256" key="7">
    <source>
        <dbReference type="ARBA" id="ARBA00022490"/>
    </source>
</evidence>
<dbReference type="NCBIfam" id="TIGR00007">
    <property type="entry name" value="1-(5-phosphoribosyl)-5-[(5-phosphoribosylamino)methylideneamino]imidazole-4-carboxamide isomerase"/>
    <property type="match status" value="1"/>
</dbReference>
<comment type="catalytic activity">
    <reaction evidence="1 12 14">
        <text>1-(5-phospho-beta-D-ribosyl)-5-[(5-phospho-beta-D-ribosylamino)methylideneamino]imidazole-4-carboxamide = 5-[(5-phospho-1-deoxy-D-ribulos-1-ylimino)methylamino]-1-(5-phospho-beta-D-ribosyl)imidazole-4-carboxamide</text>
        <dbReference type="Rhea" id="RHEA:15469"/>
        <dbReference type="ChEBI" id="CHEBI:58435"/>
        <dbReference type="ChEBI" id="CHEBI:58525"/>
        <dbReference type="EC" id="5.3.1.16"/>
    </reaction>
</comment>
<dbReference type="InterPro" id="IPR023016">
    <property type="entry name" value="HisA/PriA"/>
</dbReference>
<dbReference type="InterPro" id="IPR006063">
    <property type="entry name" value="HisA_bact_arch"/>
</dbReference>
<evidence type="ECO:0000256" key="12">
    <source>
        <dbReference type="HAMAP-Rule" id="MF_01014"/>
    </source>
</evidence>
<evidence type="ECO:0000256" key="8">
    <source>
        <dbReference type="ARBA" id="ARBA00022605"/>
    </source>
</evidence>
<dbReference type="InterPro" id="IPR011060">
    <property type="entry name" value="RibuloseP-bd_barrel"/>
</dbReference>
<comment type="caution">
    <text evidence="15">The sequence shown here is derived from an EMBL/GenBank/DDBJ whole genome shotgun (WGS) entry which is preliminary data.</text>
</comment>
<dbReference type="PANTHER" id="PTHR43090:SF2">
    <property type="entry name" value="1-(5-PHOSPHORIBOSYL)-5-[(5-PHOSPHORIBOSYLAMINO)METHYLIDENEAMINO] IMIDAZOLE-4-CARBOXAMIDE ISOMERASE"/>
    <property type="match status" value="1"/>
</dbReference>
<keyword evidence="9 12" id="KW-0368">Histidine biosynthesis</keyword>
<gene>
    <name evidence="12 15" type="primary">hisA</name>
    <name evidence="15" type="ORF">NRIC_13850</name>
</gene>
<sequence length="240" mass="25992">MKIFPAIDLLNKKVVRLYQGDYQKQEIFGDDPVAFAKEFEAAGAEYLHLVDLDGAKAGSLHYFDIAKQIVEATDLFVEVGGGIRDEATINHCLDAGVHRVILGTIAQKDPQFTQEMLKKYGSQIAIGVDAKDGKVAVEGWLETTETDALAFCRQLQAWGAKTIIFTEISRDGTGLGINIPLYQQLNQLDLEIVASGGVAALTDIEELRKIHIGGAIVGKALYSGNLKLTDVLAASKGDDQ</sequence>
<proteinExistence type="inferred from homology"/>
<accession>A0A4P5PAP4</accession>
<evidence type="ECO:0000256" key="14">
    <source>
        <dbReference type="RuleBase" id="RU003658"/>
    </source>
</evidence>
<dbReference type="PANTHER" id="PTHR43090">
    <property type="entry name" value="1-(5-PHOSPHORIBOSYL)-5-[(5-PHOSPHORIBOSYLAMINO)METHYLIDENEAMINO] IMIDAZOLE-4-CARBOXAMIDE ISOMERASE"/>
    <property type="match status" value="1"/>
</dbReference>
<comment type="subcellular location">
    <subcellularLocation>
        <location evidence="2 12 14">Cytoplasm</location>
    </subcellularLocation>
</comment>
<dbReference type="EMBL" id="BJCC01000010">
    <property type="protein sequence ID" value="GCF93494.1"/>
    <property type="molecule type" value="Genomic_DNA"/>
</dbReference>
<evidence type="ECO:0000256" key="9">
    <source>
        <dbReference type="ARBA" id="ARBA00023102"/>
    </source>
</evidence>
<dbReference type="InterPro" id="IPR006062">
    <property type="entry name" value="His_biosynth"/>
</dbReference>
<evidence type="ECO:0000256" key="1">
    <source>
        <dbReference type="ARBA" id="ARBA00000901"/>
    </source>
</evidence>
<dbReference type="Proteomes" id="UP000290567">
    <property type="component" value="Unassembled WGS sequence"/>
</dbReference>
<feature type="active site" description="Proton donor" evidence="12">
    <location>
        <position position="129"/>
    </location>
</feature>
<organism evidence="15 16">
    <name type="scientific">Enterococcus florum</name>
    <dbReference type="NCBI Taxonomy" id="2480627"/>
    <lineage>
        <taxon>Bacteria</taxon>
        <taxon>Bacillati</taxon>
        <taxon>Bacillota</taxon>
        <taxon>Bacilli</taxon>
        <taxon>Lactobacillales</taxon>
        <taxon>Enterococcaceae</taxon>
        <taxon>Enterococcus</taxon>
    </lineage>
</organism>
<dbReference type="GO" id="GO:0003949">
    <property type="term" value="F:1-(5-phosphoribosyl)-5-[(5-phosphoribosylamino)methylideneamino]imidazole-4-carboxamide isomerase activity"/>
    <property type="evidence" value="ECO:0007669"/>
    <property type="project" value="UniProtKB-UniRule"/>
</dbReference>
<evidence type="ECO:0000256" key="13">
    <source>
        <dbReference type="RuleBase" id="RU003657"/>
    </source>
</evidence>
<keyword evidence="8 12" id="KW-0028">Amino-acid biosynthesis</keyword>
<dbReference type="InterPro" id="IPR013785">
    <property type="entry name" value="Aldolase_TIM"/>
</dbReference>